<evidence type="ECO:0000259" key="7">
    <source>
        <dbReference type="Pfam" id="PF00675"/>
    </source>
</evidence>
<evidence type="ECO:0000256" key="2">
    <source>
        <dbReference type="ARBA" id="ARBA00022670"/>
    </source>
</evidence>
<comment type="similarity">
    <text evidence="1">Belongs to the peptidase M16 family.</text>
</comment>
<keyword evidence="6" id="KW-0482">Metalloprotease</keyword>
<accession>A0A381PC21</accession>
<evidence type="ECO:0000259" key="8">
    <source>
        <dbReference type="Pfam" id="PF05193"/>
    </source>
</evidence>
<dbReference type="GO" id="GO:0004222">
    <property type="term" value="F:metalloendopeptidase activity"/>
    <property type="evidence" value="ECO:0007669"/>
    <property type="project" value="InterPro"/>
</dbReference>
<protein>
    <recommendedName>
        <fullName evidence="10">Peptidase M16 N-terminal domain-containing protein</fullName>
    </recommendedName>
</protein>
<dbReference type="EMBL" id="UINC01000937">
    <property type="protein sequence ID" value="SUZ64532.1"/>
    <property type="molecule type" value="Genomic_DNA"/>
</dbReference>
<dbReference type="AlphaFoldDB" id="A0A381PC21"/>
<dbReference type="PANTHER" id="PTHR43690">
    <property type="entry name" value="NARDILYSIN"/>
    <property type="match status" value="1"/>
</dbReference>
<proteinExistence type="inferred from homology"/>
<feature type="domain" description="Peptidase M16 C-terminal" evidence="8">
    <location>
        <begin position="713"/>
        <end position="883"/>
    </location>
</feature>
<dbReference type="SUPFAM" id="SSF63411">
    <property type="entry name" value="LuxS/MPP-like metallohydrolase"/>
    <property type="match status" value="4"/>
</dbReference>
<name>A0A381PC21_9ZZZZ</name>
<dbReference type="PROSITE" id="PS00143">
    <property type="entry name" value="INSULINASE"/>
    <property type="match status" value="1"/>
</dbReference>
<gene>
    <name evidence="9" type="ORF">METZ01_LOCUS17386</name>
</gene>
<evidence type="ECO:0000256" key="3">
    <source>
        <dbReference type="ARBA" id="ARBA00022723"/>
    </source>
</evidence>
<dbReference type="InterPro" id="IPR050626">
    <property type="entry name" value="Peptidase_M16"/>
</dbReference>
<evidence type="ECO:0000256" key="5">
    <source>
        <dbReference type="ARBA" id="ARBA00022833"/>
    </source>
</evidence>
<dbReference type="Pfam" id="PF00675">
    <property type="entry name" value="Peptidase_M16"/>
    <property type="match status" value="1"/>
</dbReference>
<keyword evidence="4" id="KW-0378">Hydrolase</keyword>
<dbReference type="GO" id="GO:0006508">
    <property type="term" value="P:proteolysis"/>
    <property type="evidence" value="ECO:0007669"/>
    <property type="project" value="UniProtKB-KW"/>
</dbReference>
<dbReference type="GO" id="GO:0046872">
    <property type="term" value="F:metal ion binding"/>
    <property type="evidence" value="ECO:0007669"/>
    <property type="project" value="UniProtKB-KW"/>
</dbReference>
<keyword evidence="2" id="KW-0645">Protease</keyword>
<reference evidence="9" key="1">
    <citation type="submission" date="2018-05" db="EMBL/GenBank/DDBJ databases">
        <authorList>
            <person name="Lanie J.A."/>
            <person name="Ng W.-L."/>
            <person name="Kazmierczak K.M."/>
            <person name="Andrzejewski T.M."/>
            <person name="Davidsen T.M."/>
            <person name="Wayne K.J."/>
            <person name="Tettelin H."/>
            <person name="Glass J.I."/>
            <person name="Rusch D."/>
            <person name="Podicherti R."/>
            <person name="Tsui H.-C.T."/>
            <person name="Winkler M.E."/>
        </authorList>
    </citation>
    <scope>NUCLEOTIDE SEQUENCE</scope>
</reference>
<keyword evidence="3" id="KW-0479">Metal-binding</keyword>
<feature type="domain" description="Peptidase M16 C-terminal" evidence="8">
    <location>
        <begin position="229"/>
        <end position="407"/>
    </location>
</feature>
<dbReference type="InterPro" id="IPR011249">
    <property type="entry name" value="Metalloenz_LuxS/M16"/>
</dbReference>
<dbReference type="InterPro" id="IPR011765">
    <property type="entry name" value="Pept_M16_N"/>
</dbReference>
<feature type="domain" description="Peptidase M16 N-terminal" evidence="7">
    <location>
        <begin position="71"/>
        <end position="189"/>
    </location>
</feature>
<sequence>MLAIMVVAAVPVVTPTAIGVQPAAAAVRLVTQTQQSPALEHARTGALRDPMPVGPGVTVGQLENGLQYYIRENSEPANRAEFSLVVKVGSVVEDEDQLGLAHFLEHMAFNGTENFEKQELIDFMESIGMRMGADLNAGTSFDETRYMLQIPTDSPEVMANTFQILEDWAHGLTLDPEEIDKERGVIIEEWRLRRGAAARIQDEQFPVLLRDSRYAERSPIGTVESLETFEHEALRRFYRDWYRPDLMAVIAVGDFDRAEVEALLIEHFEGISAPENPRERIEYSVPDHDETLFTIATDEELTSTSVAVYHMLALDEQETIGGYRQQLVEGLYNGMLNLRLGEIARNPNPPFLGAGSSKGSLVRSKGAYLLSANVPEDGIERGLEVVFTEAERVARFGFTASELERQKIDVLRGIERAYTDRANRGSASYAAEYSRAFLDDEPIPGIEYEFELYKRFIPEITLTEVNQIGSEWIRPQNRVVVVTGPEKEDLDMPSEEALLAVLTGVADMEITAYEETVIDQPLLAEIPEGSTVVGTREFAEDIVEWELGNGVRVALKPTDFREDQVLFQGFSPGGTSLASDEEWIPASSATVLLQGGGLGPFNTTDLRRVLTGKVASARPFISSFEEGVTGSGSPQDLETMFQLIYMTFTAPRADPEYFEVFNTRNRTSLQNRDASPAVAFNDAINRIMTQDALRSRPVTVETLDHTDLGGSLAFYQDRFEDASDFTFIFVGNIDLDVMRPLVERYLGGLPSTNRVETWRDLGERPPRGVIEEIVRKGLEPQSQTRLFFTGSIDYGDRSQRLGIAVMTSVLETRLREVLREELGGTYSVSVGSSFSWRPAGQYRLSISFGSDPERADELLAAVYEEIDRLKSSPPDEAEVNDVLEAQRRAWETNQESNSWWLSVLDGRYRYLLDQSDGRYPSGDVLLETLPTYGADLDALTPLRIQELARRYFDQDNRVRVTLLPEQLN</sequence>
<evidence type="ECO:0000313" key="9">
    <source>
        <dbReference type="EMBL" id="SUZ64532.1"/>
    </source>
</evidence>
<dbReference type="Pfam" id="PF05193">
    <property type="entry name" value="Peptidase_M16_C"/>
    <property type="match status" value="2"/>
</dbReference>
<dbReference type="PANTHER" id="PTHR43690:SF34">
    <property type="entry name" value="ZINC PROTEASE PQQL-LIKE"/>
    <property type="match status" value="1"/>
</dbReference>
<dbReference type="Gene3D" id="3.30.830.10">
    <property type="entry name" value="Metalloenzyme, LuxS/M16 peptidase-like"/>
    <property type="match status" value="4"/>
</dbReference>
<evidence type="ECO:0000256" key="6">
    <source>
        <dbReference type="ARBA" id="ARBA00023049"/>
    </source>
</evidence>
<dbReference type="InterPro" id="IPR007863">
    <property type="entry name" value="Peptidase_M16_C"/>
</dbReference>
<evidence type="ECO:0000256" key="4">
    <source>
        <dbReference type="ARBA" id="ARBA00022801"/>
    </source>
</evidence>
<keyword evidence="5" id="KW-0862">Zinc</keyword>
<evidence type="ECO:0000256" key="1">
    <source>
        <dbReference type="ARBA" id="ARBA00007261"/>
    </source>
</evidence>
<dbReference type="InterPro" id="IPR001431">
    <property type="entry name" value="Pept_M16_Zn_BS"/>
</dbReference>
<evidence type="ECO:0008006" key="10">
    <source>
        <dbReference type="Google" id="ProtNLM"/>
    </source>
</evidence>
<organism evidence="9">
    <name type="scientific">marine metagenome</name>
    <dbReference type="NCBI Taxonomy" id="408172"/>
    <lineage>
        <taxon>unclassified sequences</taxon>
        <taxon>metagenomes</taxon>
        <taxon>ecological metagenomes</taxon>
    </lineage>
</organism>